<evidence type="ECO:0000259" key="2">
    <source>
        <dbReference type="PROSITE" id="PS50181"/>
    </source>
</evidence>
<dbReference type="Gene3D" id="1.20.1280.50">
    <property type="match status" value="1"/>
</dbReference>
<dbReference type="Proteomes" id="UP000295252">
    <property type="component" value="Chromosome I"/>
</dbReference>
<dbReference type="InterPro" id="IPR050232">
    <property type="entry name" value="FBL13/AtMIF1-like"/>
</dbReference>
<dbReference type="Gramene" id="CDP08476">
    <property type="protein sequence ID" value="CDP08476"/>
    <property type="gene ID" value="GSCOC_T00027391001"/>
</dbReference>
<organism evidence="3 4">
    <name type="scientific">Coffea canephora</name>
    <name type="common">Robusta coffee</name>
    <dbReference type="NCBI Taxonomy" id="49390"/>
    <lineage>
        <taxon>Eukaryota</taxon>
        <taxon>Viridiplantae</taxon>
        <taxon>Streptophyta</taxon>
        <taxon>Embryophyta</taxon>
        <taxon>Tracheophyta</taxon>
        <taxon>Spermatophyta</taxon>
        <taxon>Magnoliopsida</taxon>
        <taxon>eudicotyledons</taxon>
        <taxon>Gunneridae</taxon>
        <taxon>Pentapetalae</taxon>
        <taxon>asterids</taxon>
        <taxon>lamiids</taxon>
        <taxon>Gentianales</taxon>
        <taxon>Rubiaceae</taxon>
        <taxon>Ixoroideae</taxon>
        <taxon>Gardenieae complex</taxon>
        <taxon>Bertiereae - Coffeeae clade</taxon>
        <taxon>Coffeeae</taxon>
        <taxon>Coffea</taxon>
    </lineage>
</organism>
<dbReference type="InterPro" id="IPR036047">
    <property type="entry name" value="F-box-like_dom_sf"/>
</dbReference>
<dbReference type="PhylomeDB" id="A0A068UJ14"/>
<dbReference type="Gene3D" id="3.80.10.10">
    <property type="entry name" value="Ribonuclease Inhibitor"/>
    <property type="match status" value="1"/>
</dbReference>
<feature type="region of interest" description="Disordered" evidence="1">
    <location>
        <begin position="1"/>
        <end position="44"/>
    </location>
</feature>
<dbReference type="AlphaFoldDB" id="A0A068UJ14"/>
<dbReference type="SMART" id="SM00579">
    <property type="entry name" value="FBD"/>
    <property type="match status" value="1"/>
</dbReference>
<gene>
    <name evidence="3" type="ORF">GSCOC_T00027391001</name>
</gene>
<dbReference type="Pfam" id="PF00646">
    <property type="entry name" value="F-box"/>
    <property type="match status" value="1"/>
</dbReference>
<dbReference type="InterPro" id="IPR032675">
    <property type="entry name" value="LRR_dom_sf"/>
</dbReference>
<dbReference type="STRING" id="49390.A0A068UJ14"/>
<evidence type="ECO:0000313" key="3">
    <source>
        <dbReference type="EMBL" id="CDP08476.1"/>
    </source>
</evidence>
<dbReference type="OMA" id="HINIWES"/>
<dbReference type="PROSITE" id="PS50181">
    <property type="entry name" value="FBOX"/>
    <property type="match status" value="1"/>
</dbReference>
<sequence length="494" mass="56833">MAERNPKCLKASFFPQNDQNPSEKSAVRTEPMKANLSPASADDNCKEDRFSALPDHILFNILSFLRTKEAASTSILSTRWRYIFLDLPKIDLDDYELVNTRRFRGDESDDCYHDVMGELEEKFIDFVDRLVMHRESPLSEFHFSCGCGCLTDQTIVVRSWLSSVLSRNVQVIDVRVKFYGGEFWGPEVFPSEILTCETLVVLKLDGNVSLKVPKLLCLPNLRVLHLDTLTLLGDSTGSTLKWNCPLLDDLRIDLVIFCDVGLVDINLPSLTKLVWASQKDKVVLNTPKLECLEYRFYESILSSNCKFKFLTKADLRCEYPDALPEHLAHELCQLFGQLCNVKHLDLRGCSLESLLREDHLLPEFLNLTHLVLKWTWIGSWKFLEILLWSAPNLEMLVFELMRQFDMASGIHLHCGAKEKPHCLSQHLREVKIMEFVESHQLGFEMVSYFLKHGAGLQKMTIYHSRTSPTTWSSSTRKKLMELSRCSRNCEIVLI</sequence>
<dbReference type="SUPFAM" id="SSF81383">
    <property type="entry name" value="F-box domain"/>
    <property type="match status" value="1"/>
</dbReference>
<dbReference type="EMBL" id="HG739117">
    <property type="protein sequence ID" value="CDP08476.1"/>
    <property type="molecule type" value="Genomic_DNA"/>
</dbReference>
<dbReference type="OrthoDB" id="612216at2759"/>
<proteinExistence type="predicted"/>
<dbReference type="Pfam" id="PF08387">
    <property type="entry name" value="FBD"/>
    <property type="match status" value="1"/>
</dbReference>
<keyword evidence="4" id="KW-1185">Reference proteome</keyword>
<dbReference type="InterPro" id="IPR001810">
    <property type="entry name" value="F-box_dom"/>
</dbReference>
<protein>
    <recommendedName>
        <fullName evidence="2">F-box domain-containing protein</fullName>
    </recommendedName>
</protein>
<reference evidence="4" key="1">
    <citation type="journal article" date="2014" name="Science">
        <title>The coffee genome provides insight into the convergent evolution of caffeine biosynthesis.</title>
        <authorList>
            <person name="Denoeud F."/>
            <person name="Carretero-Paulet L."/>
            <person name="Dereeper A."/>
            <person name="Droc G."/>
            <person name="Guyot R."/>
            <person name="Pietrella M."/>
            <person name="Zheng C."/>
            <person name="Alberti A."/>
            <person name="Anthony F."/>
            <person name="Aprea G."/>
            <person name="Aury J.M."/>
            <person name="Bento P."/>
            <person name="Bernard M."/>
            <person name="Bocs S."/>
            <person name="Campa C."/>
            <person name="Cenci A."/>
            <person name="Combes M.C."/>
            <person name="Crouzillat D."/>
            <person name="Da Silva C."/>
            <person name="Daddiego L."/>
            <person name="De Bellis F."/>
            <person name="Dussert S."/>
            <person name="Garsmeur O."/>
            <person name="Gayraud T."/>
            <person name="Guignon V."/>
            <person name="Jahn K."/>
            <person name="Jamilloux V."/>
            <person name="Joet T."/>
            <person name="Labadie K."/>
            <person name="Lan T."/>
            <person name="Leclercq J."/>
            <person name="Lepelley M."/>
            <person name="Leroy T."/>
            <person name="Li L.T."/>
            <person name="Librado P."/>
            <person name="Lopez L."/>
            <person name="Munoz A."/>
            <person name="Noel B."/>
            <person name="Pallavicini A."/>
            <person name="Perrotta G."/>
            <person name="Poncet V."/>
            <person name="Pot D."/>
            <person name="Priyono X."/>
            <person name="Rigoreau M."/>
            <person name="Rouard M."/>
            <person name="Rozas J."/>
            <person name="Tranchant-Dubreuil C."/>
            <person name="VanBuren R."/>
            <person name="Zhang Q."/>
            <person name="Andrade A.C."/>
            <person name="Argout X."/>
            <person name="Bertrand B."/>
            <person name="de Kochko A."/>
            <person name="Graziosi G."/>
            <person name="Henry R.J."/>
            <person name="Jayarama X."/>
            <person name="Ming R."/>
            <person name="Nagai C."/>
            <person name="Rounsley S."/>
            <person name="Sankoff D."/>
            <person name="Giuliano G."/>
            <person name="Albert V.A."/>
            <person name="Wincker P."/>
            <person name="Lashermes P."/>
        </authorList>
    </citation>
    <scope>NUCLEOTIDE SEQUENCE [LARGE SCALE GENOMIC DNA]</scope>
    <source>
        <strain evidence="4">cv. DH200-94</strain>
    </source>
</reference>
<accession>A0A068UJ14</accession>
<dbReference type="InterPro" id="IPR006566">
    <property type="entry name" value="FBD"/>
</dbReference>
<dbReference type="PANTHER" id="PTHR31900:SF27">
    <property type="entry name" value="FBD DOMAIN-CONTAINING PROTEIN"/>
    <property type="match status" value="1"/>
</dbReference>
<evidence type="ECO:0000313" key="4">
    <source>
        <dbReference type="Proteomes" id="UP000295252"/>
    </source>
</evidence>
<evidence type="ECO:0000256" key="1">
    <source>
        <dbReference type="SAM" id="MobiDB-lite"/>
    </source>
</evidence>
<feature type="domain" description="F-box" evidence="2">
    <location>
        <begin position="47"/>
        <end position="98"/>
    </location>
</feature>
<dbReference type="SMART" id="SM00256">
    <property type="entry name" value="FBOX"/>
    <property type="match status" value="1"/>
</dbReference>
<feature type="compositionally biased region" description="Polar residues" evidence="1">
    <location>
        <begin position="14"/>
        <end position="23"/>
    </location>
</feature>
<name>A0A068UJ14_COFCA</name>
<dbReference type="InParanoid" id="A0A068UJ14"/>
<dbReference type="SUPFAM" id="SSF52047">
    <property type="entry name" value="RNI-like"/>
    <property type="match status" value="1"/>
</dbReference>
<dbReference type="FunCoup" id="A0A068UJ14">
    <property type="interactions" value="2619"/>
</dbReference>
<dbReference type="PANTHER" id="PTHR31900">
    <property type="entry name" value="F-BOX/RNI SUPERFAMILY PROTEIN-RELATED"/>
    <property type="match status" value="1"/>
</dbReference>